<sequence>MMNTNRRTFLKSASTAGLGVLFIPNFIERPPSTKLRFAMIGVGARGRASWSQVAVEDIVAMCDVDDRMTEEAYKTVPKAKKYKDFRLMFDEMANEIDAVMIATPDHTHFPAAMAAMQLGKHVLVEKPLVHNIWQCRTMKKAAKHYGIVSQMANQGHTTHGIRLVKEWYDAGVLGDVKEVIRWGGPTTFSPDGYFSKPEAFPFPVHEVPKGLDWDLWKGPAADLPFNNEYAPKSWRTFYDFGSGAMADWCCHTLDAPFWALDLGMPHTVDAVVPNPEVPDHSMIAKESTITWQFGARGNKPPVTMKWIEGMGKPELKEEYGLEEMPDNGMIMIGSKKTLYHGGRPNNPRLLVPEEEWIDFQKNKPAETIPRVEEEKPVQEWVAAIKNDTLPGSNFDYGADLTEMGLVGVLAQRFGGTIKYDEKNMKAIGRPELDAYIKEPVREGWSYGEDLW</sequence>
<dbReference type="InterPro" id="IPR000683">
    <property type="entry name" value="Gfo/Idh/MocA-like_OxRdtase_N"/>
</dbReference>
<feature type="domain" description="Gfo/Idh/MocA-like oxidoreductase bacterial type C-terminal" evidence="2">
    <location>
        <begin position="202"/>
        <end position="261"/>
    </location>
</feature>
<dbReference type="PROSITE" id="PS51318">
    <property type="entry name" value="TAT"/>
    <property type="match status" value="1"/>
</dbReference>
<proteinExistence type="predicted"/>
<evidence type="ECO:0000313" key="4">
    <source>
        <dbReference type="Proteomes" id="UP000649799"/>
    </source>
</evidence>
<reference evidence="3 4" key="1">
    <citation type="submission" date="2020-03" db="EMBL/GenBank/DDBJ databases">
        <title>Cyclobacterium plantarum sp. nov., a marine bacterium isolated from a coastal-marine wetland.</title>
        <authorList>
            <person name="Sanchez-Porro C."/>
            <person name="Ventosa A."/>
            <person name="Amoozegar M."/>
        </authorList>
    </citation>
    <scope>NUCLEOTIDE SEQUENCE [LARGE SCALE GENOMIC DNA]</scope>
    <source>
        <strain evidence="3 4">GBPx2</strain>
    </source>
</reference>
<dbReference type="EMBL" id="JAANYN010000006">
    <property type="protein sequence ID" value="NHE58083.1"/>
    <property type="molecule type" value="Genomic_DNA"/>
</dbReference>
<evidence type="ECO:0000313" key="3">
    <source>
        <dbReference type="EMBL" id="NHE58083.1"/>
    </source>
</evidence>
<dbReference type="SUPFAM" id="SSF55347">
    <property type="entry name" value="Glyceraldehyde-3-phosphate dehydrogenase-like, C-terminal domain"/>
    <property type="match status" value="1"/>
</dbReference>
<dbReference type="Gene3D" id="3.40.50.720">
    <property type="entry name" value="NAD(P)-binding Rossmann-like Domain"/>
    <property type="match status" value="1"/>
</dbReference>
<name>A0ABX0HCL8_9BACT</name>
<feature type="domain" description="Gfo/Idh/MocA-like oxidoreductase N-terminal" evidence="1">
    <location>
        <begin position="35"/>
        <end position="148"/>
    </location>
</feature>
<dbReference type="Gene3D" id="3.30.360.10">
    <property type="entry name" value="Dihydrodipicolinate Reductase, domain 2"/>
    <property type="match status" value="1"/>
</dbReference>
<dbReference type="Pfam" id="PF19051">
    <property type="entry name" value="GFO_IDH_MocA_C2"/>
    <property type="match status" value="1"/>
</dbReference>
<accession>A0ABX0HCL8</accession>
<evidence type="ECO:0000259" key="2">
    <source>
        <dbReference type="Pfam" id="PF19051"/>
    </source>
</evidence>
<keyword evidence="4" id="KW-1185">Reference proteome</keyword>
<dbReference type="InterPro" id="IPR043906">
    <property type="entry name" value="Gfo/Idh/MocA_OxRdtase_bact_C"/>
</dbReference>
<dbReference type="InterPro" id="IPR006311">
    <property type="entry name" value="TAT_signal"/>
</dbReference>
<organism evidence="3 4">
    <name type="scientific">Cyclobacterium plantarum</name>
    <dbReference type="NCBI Taxonomy" id="2716263"/>
    <lineage>
        <taxon>Bacteria</taxon>
        <taxon>Pseudomonadati</taxon>
        <taxon>Bacteroidota</taxon>
        <taxon>Cytophagia</taxon>
        <taxon>Cytophagales</taxon>
        <taxon>Cyclobacteriaceae</taxon>
        <taxon>Cyclobacterium</taxon>
    </lineage>
</organism>
<dbReference type="Pfam" id="PF01408">
    <property type="entry name" value="GFO_IDH_MocA"/>
    <property type="match status" value="1"/>
</dbReference>
<dbReference type="SUPFAM" id="SSF51735">
    <property type="entry name" value="NAD(P)-binding Rossmann-fold domains"/>
    <property type="match status" value="1"/>
</dbReference>
<dbReference type="Proteomes" id="UP000649799">
    <property type="component" value="Unassembled WGS sequence"/>
</dbReference>
<dbReference type="RefSeq" id="WP_166148154.1">
    <property type="nucleotide sequence ID" value="NZ_JAANYN010000006.1"/>
</dbReference>
<protein>
    <submittedName>
        <fullName evidence="3">Gfo/Idh/MocA family oxidoreductase</fullName>
    </submittedName>
</protein>
<gene>
    <name evidence="3" type="ORF">G9Q97_14820</name>
</gene>
<evidence type="ECO:0000259" key="1">
    <source>
        <dbReference type="Pfam" id="PF01408"/>
    </source>
</evidence>
<dbReference type="PANTHER" id="PTHR43818">
    <property type="entry name" value="BCDNA.GH03377"/>
    <property type="match status" value="1"/>
</dbReference>
<dbReference type="InterPro" id="IPR036291">
    <property type="entry name" value="NAD(P)-bd_dom_sf"/>
</dbReference>
<comment type="caution">
    <text evidence="3">The sequence shown here is derived from an EMBL/GenBank/DDBJ whole genome shotgun (WGS) entry which is preliminary data.</text>
</comment>
<dbReference type="PANTHER" id="PTHR43818:SF10">
    <property type="entry name" value="NADH-DEPENDENT DEHYDROGENASE-RELATED"/>
    <property type="match status" value="1"/>
</dbReference>
<dbReference type="InterPro" id="IPR050463">
    <property type="entry name" value="Gfo/Idh/MocA_oxidrdct_glycsds"/>
</dbReference>